<dbReference type="AlphaFoldDB" id="A0A4C1TII9"/>
<evidence type="ECO:0000313" key="2">
    <source>
        <dbReference type="Proteomes" id="UP000299102"/>
    </source>
</evidence>
<dbReference type="Proteomes" id="UP000299102">
    <property type="component" value="Unassembled WGS sequence"/>
</dbReference>
<evidence type="ECO:0000313" key="1">
    <source>
        <dbReference type="EMBL" id="GBP13400.1"/>
    </source>
</evidence>
<reference evidence="1 2" key="1">
    <citation type="journal article" date="2019" name="Commun. Biol.">
        <title>The bagworm genome reveals a unique fibroin gene that provides high tensile strength.</title>
        <authorList>
            <person name="Kono N."/>
            <person name="Nakamura H."/>
            <person name="Ohtoshi R."/>
            <person name="Tomita M."/>
            <person name="Numata K."/>
            <person name="Arakawa K."/>
        </authorList>
    </citation>
    <scope>NUCLEOTIDE SEQUENCE [LARGE SCALE GENOMIC DNA]</scope>
</reference>
<protein>
    <submittedName>
        <fullName evidence="1">Uncharacterized protein</fullName>
    </submittedName>
</protein>
<accession>A0A4C1TII9</accession>
<keyword evidence="2" id="KW-1185">Reference proteome</keyword>
<organism evidence="1 2">
    <name type="scientific">Eumeta variegata</name>
    <name type="common">Bagworm moth</name>
    <name type="synonym">Eumeta japonica</name>
    <dbReference type="NCBI Taxonomy" id="151549"/>
    <lineage>
        <taxon>Eukaryota</taxon>
        <taxon>Metazoa</taxon>
        <taxon>Ecdysozoa</taxon>
        <taxon>Arthropoda</taxon>
        <taxon>Hexapoda</taxon>
        <taxon>Insecta</taxon>
        <taxon>Pterygota</taxon>
        <taxon>Neoptera</taxon>
        <taxon>Endopterygota</taxon>
        <taxon>Lepidoptera</taxon>
        <taxon>Glossata</taxon>
        <taxon>Ditrysia</taxon>
        <taxon>Tineoidea</taxon>
        <taxon>Psychidae</taxon>
        <taxon>Oiketicinae</taxon>
        <taxon>Eumeta</taxon>
    </lineage>
</organism>
<proteinExistence type="predicted"/>
<comment type="caution">
    <text evidence="1">The sequence shown here is derived from an EMBL/GenBank/DDBJ whole genome shotgun (WGS) entry which is preliminary data.</text>
</comment>
<sequence length="123" mass="14089">MLWSTRHVNWPARSARYHIFTECRREVIASGVVFCSVNKEFRWLSPPSPHFPLHYSTPLSSPHSLLLYPTVPSITPIPLQSVSYSFTRGRQRAGDCWDCECSWPAVTTYSLVVRTLVCSSKMQ</sequence>
<name>A0A4C1TII9_EUMVA</name>
<dbReference type="EMBL" id="BGZK01000057">
    <property type="protein sequence ID" value="GBP13400.1"/>
    <property type="molecule type" value="Genomic_DNA"/>
</dbReference>
<gene>
    <name evidence="1" type="ORF">EVAR_4162_1</name>
</gene>